<dbReference type="InterPro" id="IPR001387">
    <property type="entry name" value="Cro/C1-type_HTH"/>
</dbReference>
<gene>
    <name evidence="3" type="ORF">GCM10007043_00010</name>
</gene>
<keyword evidence="1" id="KW-0238">DNA-binding</keyword>
<proteinExistence type="predicted"/>
<dbReference type="RefSeq" id="WP_054672599.1">
    <property type="nucleotide sequence ID" value="NZ_BMOF01000001.1"/>
</dbReference>
<evidence type="ECO:0000313" key="3">
    <source>
        <dbReference type="EMBL" id="GGJ90326.1"/>
    </source>
</evidence>
<dbReference type="PROSITE" id="PS50943">
    <property type="entry name" value="HTH_CROC1"/>
    <property type="match status" value="1"/>
</dbReference>
<dbReference type="Proteomes" id="UP000637720">
    <property type="component" value="Unassembled WGS sequence"/>
</dbReference>
<feature type="domain" description="HTH cro/C1-type" evidence="2">
    <location>
        <begin position="6"/>
        <end position="60"/>
    </location>
</feature>
<dbReference type="SMART" id="SM00530">
    <property type="entry name" value="HTH_XRE"/>
    <property type="match status" value="1"/>
</dbReference>
<dbReference type="Gene3D" id="1.10.260.40">
    <property type="entry name" value="lambda repressor-like DNA-binding domains"/>
    <property type="match status" value="1"/>
</dbReference>
<name>A0A8J3B3C4_9BACI</name>
<accession>A0A8J3B3C4</accession>
<dbReference type="CDD" id="cd00093">
    <property type="entry name" value="HTH_XRE"/>
    <property type="match status" value="1"/>
</dbReference>
<dbReference type="PANTHER" id="PTHR46558">
    <property type="entry name" value="TRACRIPTIONAL REGULATORY PROTEIN-RELATED-RELATED"/>
    <property type="match status" value="1"/>
</dbReference>
<reference evidence="3" key="2">
    <citation type="submission" date="2020-09" db="EMBL/GenBank/DDBJ databases">
        <authorList>
            <person name="Sun Q."/>
            <person name="Ohkuma M."/>
        </authorList>
    </citation>
    <scope>NUCLEOTIDE SEQUENCE</scope>
    <source>
        <strain evidence="3">JCM 14719</strain>
    </source>
</reference>
<keyword evidence="4" id="KW-1185">Reference proteome</keyword>
<comment type="caution">
    <text evidence="3">The sequence shown here is derived from an EMBL/GenBank/DDBJ whole genome shotgun (WGS) entry which is preliminary data.</text>
</comment>
<reference evidence="3" key="1">
    <citation type="journal article" date="2014" name="Int. J. Syst. Evol. Microbiol.">
        <title>Complete genome sequence of Corynebacterium casei LMG S-19264T (=DSM 44701T), isolated from a smear-ripened cheese.</title>
        <authorList>
            <consortium name="US DOE Joint Genome Institute (JGI-PGF)"/>
            <person name="Walter F."/>
            <person name="Albersmeier A."/>
            <person name="Kalinowski J."/>
            <person name="Ruckert C."/>
        </authorList>
    </citation>
    <scope>NUCLEOTIDE SEQUENCE</scope>
    <source>
        <strain evidence="3">JCM 14719</strain>
    </source>
</reference>
<dbReference type="InterPro" id="IPR010982">
    <property type="entry name" value="Lambda_DNA-bd_dom_sf"/>
</dbReference>
<sequence>MIGERLRRLRKKHGWTAKEVGKRLGIAESTVSGYENGHRSPPLDLLVRFADLYGVSTDYLLGRTDHPAFIGRANTENVRVPEPLWGIMRESLPNEEATFLYEFLNAPHAKRRQVMRYWRFLQLEEEENP</sequence>
<organism evidence="3 4">
    <name type="scientific">Calditerricola satsumensis</name>
    <dbReference type="NCBI Taxonomy" id="373054"/>
    <lineage>
        <taxon>Bacteria</taxon>
        <taxon>Bacillati</taxon>
        <taxon>Bacillota</taxon>
        <taxon>Bacilli</taxon>
        <taxon>Bacillales</taxon>
        <taxon>Bacillaceae</taxon>
        <taxon>Calditerricola</taxon>
    </lineage>
</organism>
<dbReference type="GO" id="GO:0003677">
    <property type="term" value="F:DNA binding"/>
    <property type="evidence" value="ECO:0007669"/>
    <property type="project" value="UniProtKB-KW"/>
</dbReference>
<dbReference type="AlphaFoldDB" id="A0A8J3B3C4"/>
<dbReference type="SUPFAM" id="SSF47413">
    <property type="entry name" value="lambda repressor-like DNA-binding domains"/>
    <property type="match status" value="1"/>
</dbReference>
<protein>
    <submittedName>
        <fullName evidence="3">Transcriptional regulator</fullName>
    </submittedName>
</protein>
<evidence type="ECO:0000259" key="2">
    <source>
        <dbReference type="PROSITE" id="PS50943"/>
    </source>
</evidence>
<dbReference type="EMBL" id="BMOF01000001">
    <property type="protein sequence ID" value="GGJ90326.1"/>
    <property type="molecule type" value="Genomic_DNA"/>
</dbReference>
<dbReference type="Pfam" id="PF01381">
    <property type="entry name" value="HTH_3"/>
    <property type="match status" value="1"/>
</dbReference>
<evidence type="ECO:0000256" key="1">
    <source>
        <dbReference type="ARBA" id="ARBA00023125"/>
    </source>
</evidence>
<dbReference type="PANTHER" id="PTHR46558:SF11">
    <property type="entry name" value="HTH-TYPE TRANSCRIPTIONAL REGULATOR XRE"/>
    <property type="match status" value="1"/>
</dbReference>
<evidence type="ECO:0000313" key="4">
    <source>
        <dbReference type="Proteomes" id="UP000637720"/>
    </source>
</evidence>